<keyword evidence="1" id="KW-1133">Transmembrane helix</keyword>
<keyword evidence="1" id="KW-0812">Transmembrane</keyword>
<protein>
    <submittedName>
        <fullName evidence="2">Uncharacterized protein</fullName>
    </submittedName>
</protein>
<proteinExistence type="predicted"/>
<dbReference type="OrthoDB" id="241415at2759"/>
<dbReference type="EMBL" id="AUPL01003690">
    <property type="protein sequence ID" value="ESL08604.1"/>
    <property type="molecule type" value="Genomic_DNA"/>
</dbReference>
<keyword evidence="1" id="KW-0472">Membrane</keyword>
<evidence type="ECO:0000313" key="3">
    <source>
        <dbReference type="Proteomes" id="UP000031737"/>
    </source>
</evidence>
<dbReference type="AlphaFoldDB" id="A0A061J110"/>
<reference evidence="2 3" key="1">
    <citation type="submission" date="2013-07" db="EMBL/GenBank/DDBJ databases">
        <authorList>
            <person name="Stoco P.H."/>
            <person name="Wagner G."/>
            <person name="Gerber A."/>
            <person name="Zaha A."/>
            <person name="Thompson C."/>
            <person name="Bartholomeu D.C."/>
            <person name="Luckemeyer D.D."/>
            <person name="Bahia D."/>
            <person name="Loreto E."/>
            <person name="Prestes E.B."/>
            <person name="Lima F.M."/>
            <person name="Rodrigues-Luiz G."/>
            <person name="Vallejo G.A."/>
            <person name="Filho J.F."/>
            <person name="Monteiro K.M."/>
            <person name="Tyler K.M."/>
            <person name="de Almeida L.G."/>
            <person name="Ortiz M.F."/>
            <person name="Siervo M.A."/>
            <person name="de Moraes M.H."/>
            <person name="Cunha O.L."/>
            <person name="Mendonca-Neto R."/>
            <person name="Silva R."/>
            <person name="Teixeira S.M."/>
            <person name="Murta S.M."/>
            <person name="Sincero T.C."/>
            <person name="Mendes T.A."/>
            <person name="Urmenyi T.P."/>
            <person name="Silva V.G."/>
            <person name="da Rocha W.D."/>
            <person name="Andersson B."/>
            <person name="Romanha A.J."/>
            <person name="Steindel M."/>
            <person name="de Vasconcelos A.T."/>
            <person name="Grisard E.C."/>
        </authorList>
    </citation>
    <scope>NUCLEOTIDE SEQUENCE [LARGE SCALE GENOMIC DNA]</scope>
    <source>
        <strain evidence="2 3">SC58</strain>
    </source>
</reference>
<dbReference type="VEuPathDB" id="TriTrypDB:TRSC58_03690"/>
<feature type="transmembrane region" description="Helical" evidence="1">
    <location>
        <begin position="12"/>
        <end position="30"/>
    </location>
</feature>
<evidence type="ECO:0000256" key="1">
    <source>
        <dbReference type="SAM" id="Phobius"/>
    </source>
</evidence>
<accession>A0A061J110</accession>
<name>A0A061J110_TRYRA</name>
<organism evidence="2 3">
    <name type="scientific">Trypanosoma rangeli SC58</name>
    <dbReference type="NCBI Taxonomy" id="429131"/>
    <lineage>
        <taxon>Eukaryota</taxon>
        <taxon>Discoba</taxon>
        <taxon>Euglenozoa</taxon>
        <taxon>Kinetoplastea</taxon>
        <taxon>Metakinetoplastina</taxon>
        <taxon>Trypanosomatida</taxon>
        <taxon>Trypanosomatidae</taxon>
        <taxon>Trypanosoma</taxon>
        <taxon>Herpetosoma</taxon>
    </lineage>
</organism>
<keyword evidence="3" id="KW-1185">Reference proteome</keyword>
<sequence>MGGPQGLIRAILLRVCICICFFPFLLLPFFHPLLPVCMWSGGARCVGQRWGKMLEEEVEEVAAALSRLCVMRAVDVLVLRSAGWTSEERQVCHRREAWRERREAQLLERLDAWQAKFVGGWEERTAAWRRGGEALREVEEECWAVASHITLADLVSGPFVGLDECSRLFSPLGPCAGLFRAVTKRDAEGAERRDEAAALAEHVCPAVTSEMRRTRQLLVESRRAWRLLVFAWERFLLAQKERPSGTVCSVLTSAAAQFLRMQRREFQKTLATVGRRPGGGLPSA</sequence>
<evidence type="ECO:0000313" key="2">
    <source>
        <dbReference type="EMBL" id="ESL08604.1"/>
    </source>
</evidence>
<comment type="caution">
    <text evidence="2">The sequence shown here is derived from an EMBL/GenBank/DDBJ whole genome shotgun (WGS) entry which is preliminary data.</text>
</comment>
<dbReference type="Proteomes" id="UP000031737">
    <property type="component" value="Unassembled WGS sequence"/>
</dbReference>
<gene>
    <name evidence="2" type="ORF">TRSC58_03690</name>
</gene>